<keyword evidence="7" id="KW-1133">Transmembrane helix</keyword>
<name>A0A1R4LHW5_VIBR1</name>
<dbReference type="GO" id="GO:0004252">
    <property type="term" value="F:serine-type endopeptidase activity"/>
    <property type="evidence" value="ECO:0007669"/>
    <property type="project" value="InterPro"/>
</dbReference>
<dbReference type="InterPro" id="IPR000223">
    <property type="entry name" value="Pept_S26A_signal_pept_1"/>
</dbReference>
<keyword evidence="10" id="KW-1185">Reference proteome</keyword>
<dbReference type="STRING" id="1123498.VR7878_01596"/>
<dbReference type="NCBIfam" id="TIGR02227">
    <property type="entry name" value="sigpep_I_bact"/>
    <property type="match status" value="1"/>
</dbReference>
<dbReference type="Gene3D" id="2.10.109.10">
    <property type="entry name" value="Umud Fragment, subunit A"/>
    <property type="match status" value="1"/>
</dbReference>
<dbReference type="PANTHER" id="PTHR43390:SF1">
    <property type="entry name" value="CHLOROPLAST PROCESSING PEPTIDASE"/>
    <property type="match status" value="1"/>
</dbReference>
<dbReference type="InterPro" id="IPR036286">
    <property type="entry name" value="LexA/Signal_pep-like_sf"/>
</dbReference>
<dbReference type="SUPFAM" id="SSF51306">
    <property type="entry name" value="LexA/Signal peptidase"/>
    <property type="match status" value="1"/>
</dbReference>
<dbReference type="GO" id="GO:0009003">
    <property type="term" value="F:signal peptidase activity"/>
    <property type="evidence" value="ECO:0007669"/>
    <property type="project" value="UniProtKB-EC"/>
</dbReference>
<dbReference type="GO" id="GO:0006465">
    <property type="term" value="P:signal peptide processing"/>
    <property type="evidence" value="ECO:0007669"/>
    <property type="project" value="InterPro"/>
</dbReference>
<proteinExistence type="inferred from homology"/>
<keyword evidence="7" id="KW-0472">Membrane</keyword>
<dbReference type="InterPro" id="IPR019758">
    <property type="entry name" value="Pept_S26A_signal_pept_1_CS"/>
</dbReference>
<feature type="active site" evidence="6">
    <location>
        <position position="116"/>
    </location>
</feature>
<comment type="subcellular location">
    <subcellularLocation>
        <location evidence="7">Membrane</location>
        <topology evidence="7">Multi-pass membrane protein</topology>
    </subcellularLocation>
</comment>
<dbReference type="PROSITE" id="PS00761">
    <property type="entry name" value="SPASE_I_3"/>
    <property type="match status" value="1"/>
</dbReference>
<evidence type="ECO:0000256" key="3">
    <source>
        <dbReference type="ARBA" id="ARBA00013208"/>
    </source>
</evidence>
<accession>A0A1R4LHW5</accession>
<evidence type="ECO:0000256" key="1">
    <source>
        <dbReference type="ARBA" id="ARBA00000677"/>
    </source>
</evidence>
<reference evidence="10" key="1">
    <citation type="submission" date="2017-02" db="EMBL/GenBank/DDBJ databases">
        <authorList>
            <person name="Rodrigo-Torres L."/>
            <person name="Arahal R.D."/>
            <person name="Lucena T."/>
        </authorList>
    </citation>
    <scope>NUCLEOTIDE SEQUENCE [LARGE SCALE GENOMIC DNA]</scope>
    <source>
        <strain evidence="10">CECT 7878</strain>
    </source>
</reference>
<protein>
    <recommendedName>
        <fullName evidence="4 7">Signal peptidase I</fullName>
        <ecNumber evidence="3 7">3.4.21.89</ecNumber>
    </recommendedName>
</protein>
<feature type="transmembrane region" description="Helical" evidence="7">
    <location>
        <begin position="9"/>
        <end position="27"/>
    </location>
</feature>
<evidence type="ECO:0000256" key="4">
    <source>
        <dbReference type="ARBA" id="ARBA00019232"/>
    </source>
</evidence>
<comment type="similarity">
    <text evidence="2 7">Belongs to the peptidase S26 family.</text>
</comment>
<dbReference type="PROSITE" id="PS00760">
    <property type="entry name" value="SPASE_I_2"/>
    <property type="match status" value="1"/>
</dbReference>
<feature type="transmembrane region" description="Helical" evidence="7">
    <location>
        <begin position="33"/>
        <end position="50"/>
    </location>
</feature>
<dbReference type="RefSeq" id="WP_159440443.1">
    <property type="nucleotide sequence ID" value="NZ_FULE01000022.1"/>
</dbReference>
<feature type="domain" description="Peptidase S26" evidence="8">
    <location>
        <begin position="93"/>
        <end position="276"/>
    </location>
</feature>
<keyword evidence="7" id="KW-0645">Protease</keyword>
<dbReference type="OrthoDB" id="9815782at2"/>
<evidence type="ECO:0000313" key="10">
    <source>
        <dbReference type="Proteomes" id="UP000188276"/>
    </source>
</evidence>
<keyword evidence="7" id="KW-0812">Transmembrane</keyword>
<dbReference type="InterPro" id="IPR019757">
    <property type="entry name" value="Pept_S26A_signal_pept_1_Lys-AS"/>
</dbReference>
<dbReference type="EC" id="3.4.21.89" evidence="3 7"/>
<evidence type="ECO:0000256" key="2">
    <source>
        <dbReference type="ARBA" id="ARBA00009370"/>
    </source>
</evidence>
<sequence length="278" mass="31785">MDIDWKPKTWVAVLLGVFLQAFTFLYLNRPRLFWVYLLLSVLVSVLDWRYQTSYVAIFSLICPIHAYLVVRHFNLSCERAWYSKWWGIPTIYGTFFTSVFLVRAFLYEPFVVPSVSMAPTINSGDYVLVKKFGYGTYGTYGIKLINDDVSSADLMQRGKLYAFYLPGKDVIFVKRLIALPGDTLAITGNQIILNGSALTTEKLSQQEGHTVYQQVLDGVTYTIRHLRMRASGDMQEVILPAKSYFFMGDNRDNSVDSRHLGYITSDNIVGEVSYIFKS</sequence>
<evidence type="ECO:0000256" key="5">
    <source>
        <dbReference type="ARBA" id="ARBA00022801"/>
    </source>
</evidence>
<feature type="transmembrane region" description="Helical" evidence="7">
    <location>
        <begin position="85"/>
        <end position="106"/>
    </location>
</feature>
<evidence type="ECO:0000259" key="8">
    <source>
        <dbReference type="Pfam" id="PF10502"/>
    </source>
</evidence>
<evidence type="ECO:0000256" key="7">
    <source>
        <dbReference type="RuleBase" id="RU362042"/>
    </source>
</evidence>
<dbReference type="PANTHER" id="PTHR43390">
    <property type="entry name" value="SIGNAL PEPTIDASE I"/>
    <property type="match status" value="1"/>
</dbReference>
<dbReference type="EMBL" id="FULE01000022">
    <property type="protein sequence ID" value="SJN56095.1"/>
    <property type="molecule type" value="Genomic_DNA"/>
</dbReference>
<feature type="transmembrane region" description="Helical" evidence="7">
    <location>
        <begin position="55"/>
        <end position="73"/>
    </location>
</feature>
<gene>
    <name evidence="9" type="primary">sipT</name>
    <name evidence="9" type="ORF">VR7878_01596</name>
</gene>
<keyword evidence="5 7" id="KW-0378">Hydrolase</keyword>
<dbReference type="PRINTS" id="PR00727">
    <property type="entry name" value="LEADERPTASE"/>
</dbReference>
<dbReference type="Pfam" id="PF10502">
    <property type="entry name" value="Peptidase_S26"/>
    <property type="match status" value="1"/>
</dbReference>
<comment type="catalytic activity">
    <reaction evidence="1 7">
        <text>Cleavage of hydrophobic, N-terminal signal or leader sequences from secreted and periplasmic proteins.</text>
        <dbReference type="EC" id="3.4.21.89"/>
    </reaction>
</comment>
<dbReference type="Proteomes" id="UP000188276">
    <property type="component" value="Unassembled WGS sequence"/>
</dbReference>
<dbReference type="GO" id="GO:0016020">
    <property type="term" value="C:membrane"/>
    <property type="evidence" value="ECO:0007669"/>
    <property type="project" value="UniProtKB-SubCell"/>
</dbReference>
<evidence type="ECO:0000256" key="6">
    <source>
        <dbReference type="PIRSR" id="PIRSR600223-1"/>
    </source>
</evidence>
<evidence type="ECO:0000313" key="9">
    <source>
        <dbReference type="EMBL" id="SJN56095.1"/>
    </source>
</evidence>
<dbReference type="CDD" id="cd06530">
    <property type="entry name" value="S26_SPase_I"/>
    <property type="match status" value="1"/>
</dbReference>
<dbReference type="AlphaFoldDB" id="A0A1R4LHW5"/>
<dbReference type="InterPro" id="IPR019533">
    <property type="entry name" value="Peptidase_S26"/>
</dbReference>
<feature type="active site" evidence="6">
    <location>
        <position position="174"/>
    </location>
</feature>
<organism evidence="9 10">
    <name type="scientific">Vibrio ruber (strain DSM 16370 / JCM 11486 / BCRC 17186 / CECT 7878 / LMG 23124 / VR1)</name>
    <dbReference type="NCBI Taxonomy" id="1123498"/>
    <lineage>
        <taxon>Bacteria</taxon>
        <taxon>Pseudomonadati</taxon>
        <taxon>Pseudomonadota</taxon>
        <taxon>Gammaproteobacteria</taxon>
        <taxon>Vibrionales</taxon>
        <taxon>Vibrionaceae</taxon>
        <taxon>Vibrio</taxon>
    </lineage>
</organism>